<keyword evidence="2" id="KW-1185">Reference proteome</keyword>
<comment type="caution">
    <text evidence="1">The sequence shown here is derived from an EMBL/GenBank/DDBJ whole genome shotgun (WGS) entry which is preliminary data.</text>
</comment>
<evidence type="ECO:0000313" key="2">
    <source>
        <dbReference type="Proteomes" id="UP001066276"/>
    </source>
</evidence>
<sequence length="101" mass="11366">MCRILWEAKELDIIEAEAALCIFRSLIKGLDPRLQVLHLCLENLEACQQDRAMACAQAMQSPRQLGLVSHWATVSFFLRFLALHCAKELASATTVECTTFL</sequence>
<organism evidence="1 2">
    <name type="scientific">Pleurodeles waltl</name>
    <name type="common">Iberian ribbed newt</name>
    <dbReference type="NCBI Taxonomy" id="8319"/>
    <lineage>
        <taxon>Eukaryota</taxon>
        <taxon>Metazoa</taxon>
        <taxon>Chordata</taxon>
        <taxon>Craniata</taxon>
        <taxon>Vertebrata</taxon>
        <taxon>Euteleostomi</taxon>
        <taxon>Amphibia</taxon>
        <taxon>Batrachia</taxon>
        <taxon>Caudata</taxon>
        <taxon>Salamandroidea</taxon>
        <taxon>Salamandridae</taxon>
        <taxon>Pleurodelinae</taxon>
        <taxon>Pleurodeles</taxon>
    </lineage>
</organism>
<protein>
    <submittedName>
        <fullName evidence="1">Uncharacterized protein</fullName>
    </submittedName>
</protein>
<reference evidence="1" key="1">
    <citation type="journal article" date="2022" name="bioRxiv">
        <title>Sequencing and chromosome-scale assembly of the giantPleurodeles waltlgenome.</title>
        <authorList>
            <person name="Brown T."/>
            <person name="Elewa A."/>
            <person name="Iarovenko S."/>
            <person name="Subramanian E."/>
            <person name="Araus A.J."/>
            <person name="Petzold A."/>
            <person name="Susuki M."/>
            <person name="Suzuki K.-i.T."/>
            <person name="Hayashi T."/>
            <person name="Toyoda A."/>
            <person name="Oliveira C."/>
            <person name="Osipova E."/>
            <person name="Leigh N.D."/>
            <person name="Simon A."/>
            <person name="Yun M.H."/>
        </authorList>
    </citation>
    <scope>NUCLEOTIDE SEQUENCE</scope>
    <source>
        <strain evidence="1">20211129_DDA</strain>
        <tissue evidence="1">Liver</tissue>
    </source>
</reference>
<proteinExistence type="predicted"/>
<gene>
    <name evidence="1" type="ORF">NDU88_003890</name>
</gene>
<dbReference type="Proteomes" id="UP001066276">
    <property type="component" value="Chromosome 11"/>
</dbReference>
<dbReference type="EMBL" id="JANPWB010000015">
    <property type="protein sequence ID" value="KAJ1090761.1"/>
    <property type="molecule type" value="Genomic_DNA"/>
</dbReference>
<name>A0AAV7LH11_PLEWA</name>
<dbReference type="AlphaFoldDB" id="A0AAV7LH11"/>
<accession>A0AAV7LH11</accession>
<evidence type="ECO:0000313" key="1">
    <source>
        <dbReference type="EMBL" id="KAJ1090761.1"/>
    </source>
</evidence>